<dbReference type="SUPFAM" id="SSF51735">
    <property type="entry name" value="NAD(P)-binding Rossmann-fold domains"/>
    <property type="match status" value="1"/>
</dbReference>
<organism evidence="3 4">
    <name type="scientific">Westerdykella ornata</name>
    <dbReference type="NCBI Taxonomy" id="318751"/>
    <lineage>
        <taxon>Eukaryota</taxon>
        <taxon>Fungi</taxon>
        <taxon>Dikarya</taxon>
        <taxon>Ascomycota</taxon>
        <taxon>Pezizomycotina</taxon>
        <taxon>Dothideomycetes</taxon>
        <taxon>Pleosporomycetidae</taxon>
        <taxon>Pleosporales</taxon>
        <taxon>Sporormiaceae</taxon>
        <taxon>Westerdykella</taxon>
    </lineage>
</organism>
<evidence type="ECO:0000313" key="4">
    <source>
        <dbReference type="Proteomes" id="UP000800097"/>
    </source>
</evidence>
<protein>
    <submittedName>
        <fullName evidence="3">NAD(P)-binding protein</fullName>
    </submittedName>
</protein>
<dbReference type="GeneID" id="54548879"/>
<keyword evidence="2" id="KW-0560">Oxidoreductase</keyword>
<evidence type="ECO:0000313" key="3">
    <source>
        <dbReference type="EMBL" id="KAF2275370.1"/>
    </source>
</evidence>
<dbReference type="Proteomes" id="UP000800097">
    <property type="component" value="Unassembled WGS sequence"/>
</dbReference>
<dbReference type="Gene3D" id="3.40.50.720">
    <property type="entry name" value="NAD(P)-binding Rossmann-like Domain"/>
    <property type="match status" value="1"/>
</dbReference>
<dbReference type="PANTHER" id="PTHR24320:SF272">
    <property type="entry name" value="NAD(P)-BINDING ROSSMANN-FOLD SUPERFAMILY PROTEIN"/>
    <property type="match status" value="1"/>
</dbReference>
<dbReference type="EMBL" id="ML986497">
    <property type="protein sequence ID" value="KAF2275370.1"/>
    <property type="molecule type" value="Genomic_DNA"/>
</dbReference>
<dbReference type="Pfam" id="PF00106">
    <property type="entry name" value="adh_short"/>
    <property type="match status" value="1"/>
</dbReference>
<keyword evidence="4" id="KW-1185">Reference proteome</keyword>
<proteinExistence type="inferred from homology"/>
<dbReference type="InterPro" id="IPR002347">
    <property type="entry name" value="SDR_fam"/>
</dbReference>
<reference evidence="3" key="1">
    <citation type="journal article" date="2020" name="Stud. Mycol.">
        <title>101 Dothideomycetes genomes: a test case for predicting lifestyles and emergence of pathogens.</title>
        <authorList>
            <person name="Haridas S."/>
            <person name="Albert R."/>
            <person name="Binder M."/>
            <person name="Bloem J."/>
            <person name="Labutti K."/>
            <person name="Salamov A."/>
            <person name="Andreopoulos B."/>
            <person name="Baker S."/>
            <person name="Barry K."/>
            <person name="Bills G."/>
            <person name="Bluhm B."/>
            <person name="Cannon C."/>
            <person name="Castanera R."/>
            <person name="Culley D."/>
            <person name="Daum C."/>
            <person name="Ezra D."/>
            <person name="Gonzalez J."/>
            <person name="Henrissat B."/>
            <person name="Kuo A."/>
            <person name="Liang C."/>
            <person name="Lipzen A."/>
            <person name="Lutzoni F."/>
            <person name="Magnuson J."/>
            <person name="Mondo S."/>
            <person name="Nolan M."/>
            <person name="Ohm R."/>
            <person name="Pangilinan J."/>
            <person name="Park H.-J."/>
            <person name="Ramirez L."/>
            <person name="Alfaro M."/>
            <person name="Sun H."/>
            <person name="Tritt A."/>
            <person name="Yoshinaga Y."/>
            <person name="Zwiers L.-H."/>
            <person name="Turgeon B."/>
            <person name="Goodwin S."/>
            <person name="Spatafora J."/>
            <person name="Crous P."/>
            <person name="Grigoriev I."/>
        </authorList>
    </citation>
    <scope>NUCLEOTIDE SEQUENCE</scope>
    <source>
        <strain evidence="3">CBS 379.55</strain>
    </source>
</reference>
<dbReference type="AlphaFoldDB" id="A0A6A6JFH4"/>
<dbReference type="RefSeq" id="XP_033652909.1">
    <property type="nucleotide sequence ID" value="XM_033795704.1"/>
</dbReference>
<evidence type="ECO:0000256" key="1">
    <source>
        <dbReference type="ARBA" id="ARBA00006484"/>
    </source>
</evidence>
<dbReference type="GO" id="GO:0016491">
    <property type="term" value="F:oxidoreductase activity"/>
    <property type="evidence" value="ECO:0007669"/>
    <property type="project" value="UniProtKB-KW"/>
</dbReference>
<dbReference type="PANTHER" id="PTHR24320">
    <property type="entry name" value="RETINOL DEHYDROGENASE"/>
    <property type="match status" value="1"/>
</dbReference>
<dbReference type="OrthoDB" id="191139at2759"/>
<name>A0A6A6JFH4_WESOR</name>
<evidence type="ECO:0000256" key="2">
    <source>
        <dbReference type="ARBA" id="ARBA00023002"/>
    </source>
</evidence>
<dbReference type="InterPro" id="IPR036291">
    <property type="entry name" value="NAD(P)-bd_dom_sf"/>
</dbReference>
<dbReference type="PRINTS" id="PR00081">
    <property type="entry name" value="GDHRDH"/>
</dbReference>
<comment type="similarity">
    <text evidence="1">Belongs to the short-chain dehydrogenases/reductases (SDR) family.</text>
</comment>
<accession>A0A6A6JFH4</accession>
<sequence>MSTRYAAAHAQPTGAGDARPTALQIIHDENLVNALADKVVLITGVSGGIGIETMRALHATGAHVFGTVRDLSKGQKVVSDILASNPNGGKIDLIEMDLGSLDSVRRGAQDFLDKSGGKLNLLILNAGIMAVPEGRTKDGFELQWGTNYVAHFLLFQLVKGALLESASPAFPSRVVSVSSLGHRYSSIRFHDYNFEREPYDKWLAYGQSKTGNIWLANAINRKYAGRNLYAVGLHPGVIMTGLAWALDEKEVAQIITPEATRMLKSPEQGAATSVLAAVGKEWRTVGGVWASDCAVQGRMQENVSFLEDQGYADWAFDPEGEERLWKESFAMVGLKEE</sequence>
<gene>
    <name evidence="3" type="ORF">EI97DRAFT_379287</name>
</gene>